<evidence type="ECO:0000313" key="2">
    <source>
        <dbReference type="Proteomes" id="UP000258309"/>
    </source>
</evidence>
<comment type="caution">
    <text evidence="1">The sequence shown here is derived from an EMBL/GenBank/DDBJ whole genome shotgun (WGS) entry which is preliminary data.</text>
</comment>
<gene>
    <name evidence="1" type="ORF">B7463_g9662</name>
</gene>
<organism evidence="1 2">
    <name type="scientific">Scytalidium lignicola</name>
    <name type="common">Hyphomycete</name>
    <dbReference type="NCBI Taxonomy" id="5539"/>
    <lineage>
        <taxon>Eukaryota</taxon>
        <taxon>Fungi</taxon>
        <taxon>Dikarya</taxon>
        <taxon>Ascomycota</taxon>
        <taxon>Pezizomycotina</taxon>
        <taxon>Leotiomycetes</taxon>
        <taxon>Leotiomycetes incertae sedis</taxon>
        <taxon>Scytalidium</taxon>
    </lineage>
</organism>
<keyword evidence="2" id="KW-1185">Reference proteome</keyword>
<evidence type="ECO:0000313" key="1">
    <source>
        <dbReference type="EMBL" id="RFU26673.1"/>
    </source>
</evidence>
<protein>
    <submittedName>
        <fullName evidence="1">Uncharacterized protein</fullName>
    </submittedName>
</protein>
<dbReference type="Proteomes" id="UP000258309">
    <property type="component" value="Unassembled WGS sequence"/>
</dbReference>
<feature type="non-terminal residue" evidence="1">
    <location>
        <position position="66"/>
    </location>
</feature>
<sequence length="66" mass="6865">MMSSGSNLEEISTFFYSAASDCLYDICTASIAPGSITASRALSPDLKRGNLAPAAVDDRGDTSETN</sequence>
<proteinExistence type="predicted"/>
<name>A0A3E2H115_SCYLI</name>
<reference evidence="1 2" key="1">
    <citation type="submission" date="2018-05" db="EMBL/GenBank/DDBJ databases">
        <title>Draft genome sequence of Scytalidium lignicola DSM 105466, a ubiquitous saprotrophic fungus.</title>
        <authorList>
            <person name="Buettner E."/>
            <person name="Gebauer A.M."/>
            <person name="Hofrichter M."/>
            <person name="Liers C."/>
            <person name="Kellner H."/>
        </authorList>
    </citation>
    <scope>NUCLEOTIDE SEQUENCE [LARGE SCALE GENOMIC DNA]</scope>
    <source>
        <strain evidence="1 2">DSM 105466</strain>
    </source>
</reference>
<feature type="non-terminal residue" evidence="1">
    <location>
        <position position="1"/>
    </location>
</feature>
<dbReference type="AlphaFoldDB" id="A0A3E2H115"/>
<accession>A0A3E2H115</accession>
<dbReference type="EMBL" id="NCSJ02000248">
    <property type="protein sequence ID" value="RFU26673.1"/>
    <property type="molecule type" value="Genomic_DNA"/>
</dbReference>